<dbReference type="CDD" id="cd03191">
    <property type="entry name" value="GST_C_Zeta"/>
    <property type="match status" value="1"/>
</dbReference>
<dbReference type="GO" id="GO:0004364">
    <property type="term" value="F:glutathione transferase activity"/>
    <property type="evidence" value="ECO:0007669"/>
    <property type="project" value="TreeGrafter"/>
</dbReference>
<dbReference type="InterPro" id="IPR034333">
    <property type="entry name" value="GST_Zeta_N"/>
</dbReference>
<evidence type="ECO:0000313" key="4">
    <source>
        <dbReference type="EMBL" id="KTD13639.1"/>
    </source>
</evidence>
<dbReference type="PROSITE" id="PS50404">
    <property type="entry name" value="GST_NTER"/>
    <property type="match status" value="1"/>
</dbReference>
<dbReference type="SUPFAM" id="SSF52833">
    <property type="entry name" value="Thioredoxin-like"/>
    <property type="match status" value="1"/>
</dbReference>
<dbReference type="AlphaFoldDB" id="A0A378JMS6"/>
<evidence type="ECO:0000259" key="3">
    <source>
        <dbReference type="PROSITE" id="PS50405"/>
    </source>
</evidence>
<gene>
    <name evidence="5" type="primary">sspA_2</name>
    <name evidence="4" type="ORF">Lgra_0774</name>
    <name evidence="5" type="ORF">NCTC12388_02797</name>
</gene>
<dbReference type="GO" id="GO:0016034">
    <property type="term" value="F:maleylacetoacetate isomerase activity"/>
    <property type="evidence" value="ECO:0007669"/>
    <property type="project" value="TreeGrafter"/>
</dbReference>
<organism evidence="5 7">
    <name type="scientific">Legionella gratiana</name>
    <dbReference type="NCBI Taxonomy" id="45066"/>
    <lineage>
        <taxon>Bacteria</taxon>
        <taxon>Pseudomonadati</taxon>
        <taxon>Pseudomonadota</taxon>
        <taxon>Gammaproteobacteria</taxon>
        <taxon>Legionellales</taxon>
        <taxon>Legionellaceae</taxon>
        <taxon>Legionella</taxon>
    </lineage>
</organism>
<dbReference type="GO" id="GO:0006749">
    <property type="term" value="P:glutathione metabolic process"/>
    <property type="evidence" value="ECO:0007669"/>
    <property type="project" value="TreeGrafter"/>
</dbReference>
<dbReference type="SUPFAM" id="SSF47616">
    <property type="entry name" value="GST C-terminal domain-like"/>
    <property type="match status" value="1"/>
</dbReference>
<dbReference type="Gene3D" id="1.20.1050.10">
    <property type="match status" value="1"/>
</dbReference>
<accession>A0A378JMS6</accession>
<evidence type="ECO:0000313" key="5">
    <source>
        <dbReference type="EMBL" id="STX46050.1"/>
    </source>
</evidence>
<dbReference type="EMBL" id="LNYE01000009">
    <property type="protein sequence ID" value="KTD13639.1"/>
    <property type="molecule type" value="Genomic_DNA"/>
</dbReference>
<dbReference type="EMBL" id="UGOB01000001">
    <property type="protein sequence ID" value="STX46050.1"/>
    <property type="molecule type" value="Genomic_DNA"/>
</dbReference>
<sequence>MKLYDYYRSTACYRVRIALNVKNIDYEKMNVHLVNNGGEQHSLEYRKINPQGLVPSLEIDGHVLSQSLAIIDYLNEAYPTPPLLPQNARDRAMIRSLALIVACDMHPLNNLRVLNQLKHQFKPSDTQITEWYHHWLKVGFDAFETTLQSLPRQEPFCFGSTVSLADLCLIPQVYNAHRFHFAMDDYPLINEINTHCLTLEAFQKASPETS</sequence>
<dbReference type="InterPro" id="IPR005955">
    <property type="entry name" value="GST_Zeta"/>
</dbReference>
<keyword evidence="5" id="KW-0808">Transferase</keyword>
<dbReference type="InterPro" id="IPR004045">
    <property type="entry name" value="Glutathione_S-Trfase_N"/>
</dbReference>
<evidence type="ECO:0000256" key="1">
    <source>
        <dbReference type="ARBA" id="ARBA00010007"/>
    </source>
</evidence>
<dbReference type="Proteomes" id="UP000254476">
    <property type="component" value="Unassembled WGS sequence"/>
</dbReference>
<feature type="domain" description="GST N-terminal" evidence="2">
    <location>
        <begin position="1"/>
        <end position="82"/>
    </location>
</feature>
<dbReference type="SFLD" id="SFLDS00019">
    <property type="entry name" value="Glutathione_Transferase_(cytos"/>
    <property type="match status" value="1"/>
</dbReference>
<dbReference type="SFLD" id="SFLDG00358">
    <property type="entry name" value="Main_(cytGST)"/>
    <property type="match status" value="1"/>
</dbReference>
<evidence type="ECO:0000313" key="6">
    <source>
        <dbReference type="Proteomes" id="UP000054691"/>
    </source>
</evidence>
<dbReference type="PROSITE" id="PS50405">
    <property type="entry name" value="GST_CTER"/>
    <property type="match status" value="1"/>
</dbReference>
<dbReference type="InterPro" id="IPR010987">
    <property type="entry name" value="Glutathione-S-Trfase_C-like"/>
</dbReference>
<reference evidence="5 7" key="2">
    <citation type="submission" date="2018-06" db="EMBL/GenBank/DDBJ databases">
        <authorList>
            <consortium name="Pathogen Informatics"/>
            <person name="Doyle S."/>
        </authorList>
    </citation>
    <scope>NUCLEOTIDE SEQUENCE [LARGE SCALE GENOMIC DNA]</scope>
    <source>
        <strain evidence="5 7">NCTC12388</strain>
    </source>
</reference>
<evidence type="ECO:0000259" key="2">
    <source>
        <dbReference type="PROSITE" id="PS50404"/>
    </source>
</evidence>
<dbReference type="STRING" id="45066.Lgra_0774"/>
<protein>
    <submittedName>
        <fullName evidence="5">Glutathione S-transferase (Maleylacetoacetate isomerase)</fullName>
    </submittedName>
</protein>
<dbReference type="OrthoDB" id="509852at2"/>
<comment type="similarity">
    <text evidence="1">Belongs to the GST superfamily. Zeta family.</text>
</comment>
<keyword evidence="6" id="KW-1185">Reference proteome</keyword>
<dbReference type="PANTHER" id="PTHR42673">
    <property type="entry name" value="MALEYLACETOACETATE ISOMERASE"/>
    <property type="match status" value="1"/>
</dbReference>
<dbReference type="Gene3D" id="3.40.30.10">
    <property type="entry name" value="Glutaredoxin"/>
    <property type="match status" value="1"/>
</dbReference>
<dbReference type="RefSeq" id="WP_058497980.1">
    <property type="nucleotide sequence ID" value="NZ_CAAAHW010000012.1"/>
</dbReference>
<dbReference type="GO" id="GO:0005737">
    <property type="term" value="C:cytoplasm"/>
    <property type="evidence" value="ECO:0007669"/>
    <property type="project" value="InterPro"/>
</dbReference>
<keyword evidence="5" id="KW-0413">Isomerase</keyword>
<dbReference type="InterPro" id="IPR040079">
    <property type="entry name" value="Glutathione_S-Trfase"/>
</dbReference>
<dbReference type="InterPro" id="IPR036249">
    <property type="entry name" value="Thioredoxin-like_sf"/>
</dbReference>
<feature type="domain" description="GST C-terminal" evidence="3">
    <location>
        <begin position="87"/>
        <end position="210"/>
    </location>
</feature>
<reference evidence="4 6" key="1">
    <citation type="submission" date="2015-11" db="EMBL/GenBank/DDBJ databases">
        <title>Genomic analysis of 38 Legionella species identifies large and diverse effector repertoires.</title>
        <authorList>
            <person name="Burstein D."/>
            <person name="Amaro F."/>
            <person name="Zusman T."/>
            <person name="Lifshitz Z."/>
            <person name="Cohen O."/>
            <person name="Gilbert J.A."/>
            <person name="Pupko T."/>
            <person name="Shuman H.A."/>
            <person name="Segal G."/>
        </authorList>
    </citation>
    <scope>NUCLEOTIDE SEQUENCE [LARGE SCALE GENOMIC DNA]</scope>
    <source>
        <strain evidence="4 6">Lyon 8420412</strain>
    </source>
</reference>
<dbReference type="Pfam" id="PF13417">
    <property type="entry name" value="GST_N_3"/>
    <property type="match status" value="1"/>
</dbReference>
<dbReference type="InterPro" id="IPR036282">
    <property type="entry name" value="Glutathione-S-Trfase_C_sf"/>
</dbReference>
<dbReference type="Proteomes" id="UP000054691">
    <property type="component" value="Unassembled WGS sequence"/>
</dbReference>
<name>A0A378JMS6_9GAMM</name>
<evidence type="ECO:0000313" key="7">
    <source>
        <dbReference type="Proteomes" id="UP000254476"/>
    </source>
</evidence>
<dbReference type="NCBIfam" id="TIGR01262">
    <property type="entry name" value="maiA"/>
    <property type="match status" value="1"/>
</dbReference>
<dbReference type="CDD" id="cd03042">
    <property type="entry name" value="GST_N_Zeta"/>
    <property type="match status" value="1"/>
</dbReference>
<dbReference type="InterPro" id="IPR034330">
    <property type="entry name" value="GST_Zeta_C"/>
</dbReference>
<dbReference type="PANTHER" id="PTHR42673:SF4">
    <property type="entry name" value="MALEYLACETOACETATE ISOMERASE"/>
    <property type="match status" value="1"/>
</dbReference>
<dbReference type="GO" id="GO:0006559">
    <property type="term" value="P:L-phenylalanine catabolic process"/>
    <property type="evidence" value="ECO:0007669"/>
    <property type="project" value="TreeGrafter"/>
</dbReference>
<proteinExistence type="inferred from homology"/>